<evidence type="ECO:0000313" key="3">
    <source>
        <dbReference type="Proteomes" id="UP001168575"/>
    </source>
</evidence>
<comment type="caution">
    <text evidence="2">The sequence shown here is derived from an EMBL/GenBank/DDBJ whole genome shotgun (WGS) entry which is preliminary data.</text>
</comment>
<keyword evidence="3" id="KW-1185">Reference proteome</keyword>
<dbReference type="EMBL" id="JAUMVS010000114">
    <property type="protein sequence ID" value="MDO4842204.1"/>
    <property type="molecule type" value="Genomic_DNA"/>
</dbReference>
<name>A0AA43UBC9_9ACTN</name>
<organism evidence="2 3">
    <name type="scientific">Phoenicibacter congonensis</name>
    <dbReference type="NCBI Taxonomy" id="1944646"/>
    <lineage>
        <taxon>Bacteria</taxon>
        <taxon>Bacillati</taxon>
        <taxon>Actinomycetota</taxon>
        <taxon>Coriobacteriia</taxon>
        <taxon>Eggerthellales</taxon>
        <taxon>Eggerthellaceae</taxon>
        <taxon>Phoenicibacter</taxon>
    </lineage>
</organism>
<sequence>MSYRIAHWCIHVLDLEKSLEFYEKALGLHVDHSFGPEDGSWSNTYLKSDDGDFLVELTWNKGRTEPYLNGGKDTHLAFETEDYEAAHKLHEEMGCICFDNTRMGLHFIQDPDGSWLEVVPAGKY</sequence>
<dbReference type="InterPro" id="IPR037523">
    <property type="entry name" value="VOC_core"/>
</dbReference>
<protein>
    <submittedName>
        <fullName evidence="2">VOC family protein</fullName>
    </submittedName>
</protein>
<dbReference type="PROSITE" id="PS51819">
    <property type="entry name" value="VOC"/>
    <property type="match status" value="1"/>
</dbReference>
<dbReference type="Gene3D" id="3.10.180.10">
    <property type="entry name" value="2,3-Dihydroxybiphenyl 1,2-Dioxygenase, domain 1"/>
    <property type="match status" value="1"/>
</dbReference>
<accession>A0AA43UBC9</accession>
<dbReference type="Pfam" id="PF00903">
    <property type="entry name" value="Glyoxalase"/>
    <property type="match status" value="1"/>
</dbReference>
<feature type="domain" description="VOC" evidence="1">
    <location>
        <begin position="4"/>
        <end position="124"/>
    </location>
</feature>
<proteinExistence type="predicted"/>
<dbReference type="SUPFAM" id="SSF54593">
    <property type="entry name" value="Glyoxalase/Bleomycin resistance protein/Dihydroxybiphenyl dioxygenase"/>
    <property type="match status" value="1"/>
</dbReference>
<evidence type="ECO:0000259" key="1">
    <source>
        <dbReference type="PROSITE" id="PS51819"/>
    </source>
</evidence>
<evidence type="ECO:0000313" key="2">
    <source>
        <dbReference type="EMBL" id="MDO4842204.1"/>
    </source>
</evidence>
<dbReference type="InterPro" id="IPR004360">
    <property type="entry name" value="Glyas_Fos-R_dOase_dom"/>
</dbReference>
<dbReference type="Proteomes" id="UP001168575">
    <property type="component" value="Unassembled WGS sequence"/>
</dbReference>
<dbReference type="AlphaFoldDB" id="A0AA43UBC9"/>
<dbReference type="InterPro" id="IPR029068">
    <property type="entry name" value="Glyas_Bleomycin-R_OHBP_Dase"/>
</dbReference>
<gene>
    <name evidence="2" type="ORF">Q3982_05955</name>
</gene>
<reference evidence="2" key="1">
    <citation type="submission" date="2023-07" db="EMBL/GenBank/DDBJ databases">
        <title>Between Cages and Wild: Unraveling the Impact of Captivity on Animal Microbiomes and Antimicrobial Resistance.</title>
        <authorList>
            <person name="Schmartz G.P."/>
            <person name="Rehner J."/>
            <person name="Schuff M.J."/>
            <person name="Becker S.L."/>
            <person name="Kravczyk M."/>
            <person name="Gurevich A."/>
            <person name="Francke R."/>
            <person name="Mueller R."/>
            <person name="Keller V."/>
            <person name="Keller A."/>
        </authorList>
    </citation>
    <scope>NUCLEOTIDE SEQUENCE</scope>
    <source>
        <strain evidence="2">S12M_St_49</strain>
    </source>
</reference>